<dbReference type="InterPro" id="IPR036875">
    <property type="entry name" value="Znf_CCHC_sf"/>
</dbReference>
<feature type="region of interest" description="Disordered" evidence="2">
    <location>
        <begin position="332"/>
        <end position="371"/>
    </location>
</feature>
<keyword evidence="1" id="KW-0479">Metal-binding</keyword>
<reference evidence="4 5" key="1">
    <citation type="journal article" date="2014" name="Genome Biol. Evol.">
        <title>Comparative genomics and transcriptomics analyses reveal divergent lifestyle features of nematode endoparasitic fungus Hirsutella minnesotensis.</title>
        <authorList>
            <person name="Lai Y."/>
            <person name="Liu K."/>
            <person name="Zhang X."/>
            <person name="Zhang X."/>
            <person name="Li K."/>
            <person name="Wang N."/>
            <person name="Shu C."/>
            <person name="Wu Y."/>
            <person name="Wang C."/>
            <person name="Bushley K.E."/>
            <person name="Xiang M."/>
            <person name="Liu X."/>
        </authorList>
    </citation>
    <scope>NUCLEOTIDE SEQUENCE [LARGE SCALE GENOMIC DNA]</scope>
    <source>
        <strain evidence="4 5">3608</strain>
    </source>
</reference>
<dbReference type="GO" id="GO:0003676">
    <property type="term" value="F:nucleic acid binding"/>
    <property type="evidence" value="ECO:0007669"/>
    <property type="project" value="InterPro"/>
</dbReference>
<dbReference type="SUPFAM" id="SSF57756">
    <property type="entry name" value="Retrovirus zinc finger-like domains"/>
    <property type="match status" value="1"/>
</dbReference>
<keyword evidence="5" id="KW-1185">Reference proteome</keyword>
<keyword evidence="1" id="KW-0863">Zinc-finger</keyword>
<protein>
    <recommendedName>
        <fullName evidence="3">CCHC-type domain-containing protein</fullName>
    </recommendedName>
</protein>
<dbReference type="PROSITE" id="PS50158">
    <property type="entry name" value="ZF_CCHC"/>
    <property type="match status" value="1"/>
</dbReference>
<dbReference type="Gene3D" id="4.10.60.10">
    <property type="entry name" value="Zinc finger, CCHC-type"/>
    <property type="match status" value="1"/>
</dbReference>
<dbReference type="AlphaFoldDB" id="A0A0F7ZRF2"/>
<feature type="region of interest" description="Disordered" evidence="2">
    <location>
        <begin position="45"/>
        <end position="89"/>
    </location>
</feature>
<evidence type="ECO:0000313" key="4">
    <source>
        <dbReference type="EMBL" id="KJZ69508.1"/>
    </source>
</evidence>
<accession>A0A0F7ZRF2</accession>
<organism evidence="4 5">
    <name type="scientific">Hirsutella minnesotensis 3608</name>
    <dbReference type="NCBI Taxonomy" id="1043627"/>
    <lineage>
        <taxon>Eukaryota</taxon>
        <taxon>Fungi</taxon>
        <taxon>Dikarya</taxon>
        <taxon>Ascomycota</taxon>
        <taxon>Pezizomycotina</taxon>
        <taxon>Sordariomycetes</taxon>
        <taxon>Hypocreomycetidae</taxon>
        <taxon>Hypocreales</taxon>
        <taxon>Ophiocordycipitaceae</taxon>
        <taxon>Hirsutella</taxon>
    </lineage>
</organism>
<dbReference type="OrthoDB" id="5152741at2759"/>
<feature type="compositionally biased region" description="Acidic residues" evidence="2">
    <location>
        <begin position="362"/>
        <end position="371"/>
    </location>
</feature>
<dbReference type="EMBL" id="KQ030709">
    <property type="protein sequence ID" value="KJZ69508.1"/>
    <property type="molecule type" value="Genomic_DNA"/>
</dbReference>
<sequence>MDQQSESPRLQQQWMDQRIQEVMGATLSPLQDQLALVMEQLGRAQPHNARDSPLPQGTRDLGESTHGFDTPFSKNCGSTARKPLPNPPKYDGLRKTYAAWARQMRDKLELDAHYFNGNRELWYLINSCLGEKPQQVVATFYAAGGPGGTYDPHEFMRYLDRTYQDSNIQSRAAATLRTMRQREDQTLASFLPRFEQALAEAGGAEWPDNAKVVFLENAINRKLQESLVTAILPDDYQGWLTRLQEIAGRLERLKSGKQSPSTEQSPPELPKDKVKRRREDSDGDVPMTDVNRAGREKNERRNIDLKHRDKRRCFRCGRTDHVIADCPAKVVFPDEIKKNRPTTSRVKQPDRCDDSESTATSSEDDEPTGKE</sequence>
<name>A0A0F7ZRF2_9HYPO</name>
<evidence type="ECO:0000256" key="1">
    <source>
        <dbReference type="PROSITE-ProRule" id="PRU00047"/>
    </source>
</evidence>
<keyword evidence="1" id="KW-0862">Zinc</keyword>
<evidence type="ECO:0000313" key="5">
    <source>
        <dbReference type="Proteomes" id="UP000054481"/>
    </source>
</evidence>
<feature type="region of interest" description="Disordered" evidence="2">
    <location>
        <begin position="252"/>
        <end position="303"/>
    </location>
</feature>
<dbReference type="SMART" id="SM00343">
    <property type="entry name" value="ZnF_C2HC"/>
    <property type="match status" value="1"/>
</dbReference>
<dbReference type="InterPro" id="IPR001878">
    <property type="entry name" value="Znf_CCHC"/>
</dbReference>
<proteinExistence type="predicted"/>
<feature type="compositionally biased region" description="Basic and acidic residues" evidence="2">
    <location>
        <begin position="292"/>
        <end position="303"/>
    </location>
</feature>
<evidence type="ECO:0000256" key="2">
    <source>
        <dbReference type="SAM" id="MobiDB-lite"/>
    </source>
</evidence>
<feature type="compositionally biased region" description="Basic and acidic residues" evidence="2">
    <location>
        <begin position="269"/>
        <end position="280"/>
    </location>
</feature>
<dbReference type="Proteomes" id="UP000054481">
    <property type="component" value="Unassembled WGS sequence"/>
</dbReference>
<dbReference type="GO" id="GO:0008270">
    <property type="term" value="F:zinc ion binding"/>
    <property type="evidence" value="ECO:0007669"/>
    <property type="project" value="UniProtKB-KW"/>
</dbReference>
<gene>
    <name evidence="4" type="ORF">HIM_11105</name>
</gene>
<feature type="domain" description="CCHC-type" evidence="3">
    <location>
        <begin position="311"/>
        <end position="327"/>
    </location>
</feature>
<feature type="compositionally biased region" description="Polar residues" evidence="2">
    <location>
        <begin position="256"/>
        <end position="265"/>
    </location>
</feature>
<evidence type="ECO:0000259" key="3">
    <source>
        <dbReference type="PROSITE" id="PS50158"/>
    </source>
</evidence>